<dbReference type="RefSeq" id="XP_031859380.2">
    <property type="nucleotide sequence ID" value="XM_032006359.2"/>
</dbReference>
<dbReference type="AlphaFoldDB" id="A0AAJ8MX04"/>
<protein>
    <recommendedName>
        <fullName evidence="4">Aminoglycoside phosphotransferase domain-containing protein</fullName>
    </recommendedName>
</protein>
<reference evidence="2" key="2">
    <citation type="submission" date="2024-01" db="EMBL/GenBank/DDBJ databases">
        <title>Comparative genomics of Cryptococcus and Kwoniella reveals pathogenesis evolution and contrasting modes of karyotype evolution via chromosome fusion or intercentromeric recombination.</title>
        <authorList>
            <person name="Coelho M.A."/>
            <person name="David-Palma M."/>
            <person name="Shea T."/>
            <person name="Bowers K."/>
            <person name="McGinley-Smith S."/>
            <person name="Mohammad A.W."/>
            <person name="Gnirke A."/>
            <person name="Yurkov A.M."/>
            <person name="Nowrousian M."/>
            <person name="Sun S."/>
            <person name="Cuomo C.A."/>
            <person name="Heitman J."/>
        </authorList>
    </citation>
    <scope>NUCLEOTIDE SEQUENCE</scope>
    <source>
        <strain evidence="2">CBS 12478</strain>
    </source>
</reference>
<evidence type="ECO:0000313" key="2">
    <source>
        <dbReference type="EMBL" id="WWD18191.1"/>
    </source>
</evidence>
<accession>A0AAJ8MX04</accession>
<gene>
    <name evidence="2" type="ORF">CI109_102640</name>
</gene>
<organism evidence="2 3">
    <name type="scientific">Kwoniella shandongensis</name>
    <dbReference type="NCBI Taxonomy" id="1734106"/>
    <lineage>
        <taxon>Eukaryota</taxon>
        <taxon>Fungi</taxon>
        <taxon>Dikarya</taxon>
        <taxon>Basidiomycota</taxon>
        <taxon>Agaricomycotina</taxon>
        <taxon>Tremellomycetes</taxon>
        <taxon>Tremellales</taxon>
        <taxon>Cryptococcaceae</taxon>
        <taxon>Kwoniella</taxon>
    </lineage>
</organism>
<dbReference type="EMBL" id="CP144054">
    <property type="protein sequence ID" value="WWD18191.1"/>
    <property type="molecule type" value="Genomic_DNA"/>
</dbReference>
<dbReference type="GeneID" id="43590517"/>
<reference evidence="2" key="1">
    <citation type="submission" date="2017-08" db="EMBL/GenBank/DDBJ databases">
        <authorList>
            <person name="Cuomo C."/>
            <person name="Billmyre B."/>
            <person name="Heitman J."/>
        </authorList>
    </citation>
    <scope>NUCLEOTIDE SEQUENCE</scope>
    <source>
        <strain evidence="2">CBS 12478</strain>
    </source>
</reference>
<name>A0AAJ8MX04_9TREE</name>
<proteinExistence type="predicted"/>
<evidence type="ECO:0008006" key="4">
    <source>
        <dbReference type="Google" id="ProtNLM"/>
    </source>
</evidence>
<evidence type="ECO:0000313" key="3">
    <source>
        <dbReference type="Proteomes" id="UP000322225"/>
    </source>
</evidence>
<dbReference type="KEGG" id="ksn:43590517"/>
<feature type="compositionally biased region" description="Basic and acidic residues" evidence="1">
    <location>
        <begin position="549"/>
        <end position="568"/>
    </location>
</feature>
<evidence type="ECO:0000256" key="1">
    <source>
        <dbReference type="SAM" id="MobiDB-lite"/>
    </source>
</evidence>
<keyword evidence="3" id="KW-1185">Reference proteome</keyword>
<dbReference type="Proteomes" id="UP000322225">
    <property type="component" value="Chromosome 4"/>
</dbReference>
<feature type="region of interest" description="Disordered" evidence="1">
    <location>
        <begin position="549"/>
        <end position="580"/>
    </location>
</feature>
<sequence length="580" mass="65206">MLPRVFDEVAPINFSHCPSCLTTHFALLSLQSHSSVSTKAAMLLSLVPLEFVCPVGGSGARTTFAVILTTASLLKRKGGYARYLQDQRDAEDRSWTRTLRGLDQSTIILQAQALRQNHSCTVHLPSNTDEIRSSPTRHNGLNIHFVIDFDDGVKWLVRARQAHDDCPPADLQEMVTKSEVITMQVLKGAGAKVPNAWMPPSLDPVADVIKASGTVDCFFIEFLPGDAIVKDFAPLTIDKINSSFAENYISDLAQFHQTISQINLGPHIKGIGSLYPSSSSTFATEKGGYEYIVGPLIQRSFLMIPNPPYFFGPFNSQKDRYLTKIDLGLNYIVAGNLWVWHPVDGYMMLLEVKELVEGCEELAREETEFFIKHGEDRNDQYMFLEDGHTSGAIDWERAIVTSKAEAFCAHLDLYHDQTFLDGRNVLTREEHLLIEAHERAGRSDLADCVRNGRLYQRLEWILFPRHPFAPVRVTDLNGIYDAFSGDDKEGEKGPLFGSFEDWRQIMLDKYEDDKRLKVLVGRGKAKAARAEKEAKQETEIRSRLLKTCTKKDDRSDTAVAEKPEKEVISEAEQGSNSQCR</sequence>